<dbReference type="AlphaFoldDB" id="A0A1B7NJB6"/>
<organism evidence="1 2">
    <name type="scientific">Emergomyces africanus</name>
    <dbReference type="NCBI Taxonomy" id="1955775"/>
    <lineage>
        <taxon>Eukaryota</taxon>
        <taxon>Fungi</taxon>
        <taxon>Dikarya</taxon>
        <taxon>Ascomycota</taxon>
        <taxon>Pezizomycotina</taxon>
        <taxon>Eurotiomycetes</taxon>
        <taxon>Eurotiomycetidae</taxon>
        <taxon>Onygenales</taxon>
        <taxon>Ajellomycetaceae</taxon>
        <taxon>Emergomyces</taxon>
    </lineage>
</organism>
<dbReference type="EMBL" id="LGUA01004114">
    <property type="protein sequence ID" value="OAX76903.1"/>
    <property type="molecule type" value="Genomic_DNA"/>
</dbReference>
<evidence type="ECO:0000313" key="2">
    <source>
        <dbReference type="Proteomes" id="UP000091918"/>
    </source>
</evidence>
<name>A0A1B7NJB6_9EURO</name>
<keyword evidence="2" id="KW-1185">Reference proteome</keyword>
<sequence length="41" mass="4808">MFDKESLQITGIIDWETAGWYPEVFIPALWMDLTAPKEHDL</sequence>
<proteinExistence type="predicted"/>
<feature type="non-terminal residue" evidence="1">
    <location>
        <position position="41"/>
    </location>
</feature>
<comment type="caution">
    <text evidence="1">The sequence shown here is derived from an EMBL/GenBank/DDBJ whole genome shotgun (WGS) entry which is preliminary data.</text>
</comment>
<gene>
    <name evidence="1" type="ORF">ACJ72_08805</name>
</gene>
<protein>
    <recommendedName>
        <fullName evidence="3">Aminoglycoside phosphotransferase domain-containing protein</fullName>
    </recommendedName>
</protein>
<evidence type="ECO:0000313" key="1">
    <source>
        <dbReference type="EMBL" id="OAX76903.1"/>
    </source>
</evidence>
<reference evidence="1 2" key="1">
    <citation type="submission" date="2015-07" db="EMBL/GenBank/DDBJ databases">
        <title>Emmonsia species relationships and genome sequence.</title>
        <authorList>
            <person name="Cuomo C.A."/>
            <person name="Schwartz I.S."/>
            <person name="Kenyon C."/>
            <person name="de Hoog G.S."/>
            <person name="Govender N.P."/>
            <person name="Botha A."/>
            <person name="Moreno L."/>
            <person name="de Vries M."/>
            <person name="Munoz J.F."/>
            <person name="Stielow J.B."/>
        </authorList>
    </citation>
    <scope>NUCLEOTIDE SEQUENCE [LARGE SCALE GENOMIC DNA]</scope>
    <source>
        <strain evidence="1 2">CBS 136260</strain>
    </source>
</reference>
<accession>A0A1B7NJB6</accession>
<evidence type="ECO:0008006" key="3">
    <source>
        <dbReference type="Google" id="ProtNLM"/>
    </source>
</evidence>
<dbReference type="Proteomes" id="UP000091918">
    <property type="component" value="Unassembled WGS sequence"/>
</dbReference>
<dbReference type="OrthoDB" id="2906425at2759"/>